<evidence type="ECO:0000313" key="2">
    <source>
        <dbReference type="Proteomes" id="UP000824533"/>
    </source>
</evidence>
<dbReference type="Proteomes" id="UP000824533">
    <property type="component" value="Linkage Group LG20"/>
</dbReference>
<dbReference type="EMBL" id="CM034406">
    <property type="protein sequence ID" value="KAJ0173219.1"/>
    <property type="molecule type" value="Genomic_DNA"/>
</dbReference>
<accession>A0ACC1CNP7</accession>
<proteinExistence type="predicted"/>
<organism evidence="1 2">
    <name type="scientific">Dendrolimus kikuchii</name>
    <dbReference type="NCBI Taxonomy" id="765133"/>
    <lineage>
        <taxon>Eukaryota</taxon>
        <taxon>Metazoa</taxon>
        <taxon>Ecdysozoa</taxon>
        <taxon>Arthropoda</taxon>
        <taxon>Hexapoda</taxon>
        <taxon>Insecta</taxon>
        <taxon>Pterygota</taxon>
        <taxon>Neoptera</taxon>
        <taxon>Endopterygota</taxon>
        <taxon>Lepidoptera</taxon>
        <taxon>Glossata</taxon>
        <taxon>Ditrysia</taxon>
        <taxon>Bombycoidea</taxon>
        <taxon>Lasiocampidae</taxon>
        <taxon>Dendrolimus</taxon>
    </lineage>
</organism>
<name>A0ACC1CNP7_9NEOP</name>
<gene>
    <name evidence="1" type="ORF">K1T71_011395</name>
</gene>
<evidence type="ECO:0000313" key="1">
    <source>
        <dbReference type="EMBL" id="KAJ0173219.1"/>
    </source>
</evidence>
<comment type="caution">
    <text evidence="1">The sequence shown here is derived from an EMBL/GenBank/DDBJ whole genome shotgun (WGS) entry which is preliminary data.</text>
</comment>
<reference evidence="1 2" key="1">
    <citation type="journal article" date="2021" name="Front. Genet.">
        <title>Chromosome-Level Genome Assembly Reveals Significant Gene Expansion in the Toll and IMD Signaling Pathways of Dendrolimus kikuchii.</title>
        <authorList>
            <person name="Zhou J."/>
            <person name="Wu P."/>
            <person name="Xiong Z."/>
            <person name="Liu N."/>
            <person name="Zhao N."/>
            <person name="Ji M."/>
            <person name="Qiu Y."/>
            <person name="Yang B."/>
        </authorList>
    </citation>
    <scope>NUCLEOTIDE SEQUENCE [LARGE SCALE GENOMIC DNA]</scope>
    <source>
        <strain evidence="1">Ann1</strain>
    </source>
</reference>
<protein>
    <submittedName>
        <fullName evidence="1">Uncharacterized protein</fullName>
    </submittedName>
</protein>
<keyword evidence="2" id="KW-1185">Reference proteome</keyword>
<sequence>MPLLPVFLGLALVLGYWQYWRWTHKRMLQLAALVPGPPALPILGNALMFMVNSGDQLTKVSDLFKKYGEYVKFWLGPDLNICVKNPADIRLLLTSNKVNQKGPVYKLMETYIGPGILTGGPTWRNHRKIATPSYNKKFVQHCAPLFNKEAEELAKIFSRKDPTTFNAYFDVVDCTTQCVCQTLMGLSKEESLNLKHLKDIVQATPRIYDQIFTKMTKWWLQIPLIYHLTGLKEMERKYVKLIDDFTSEIVNKRKLVANNANEETIGIVDRYILSGELNEQEIKWESFSLFTTSQEASAKITCGVLLFLAHLPEWQEKVYDEIIEVLGPNFTCITIEDLKKLQYLDMVYKEAMRVLSIAALIQRTVEEEITINDGKYTLPAGTSLVIPIHEVHRDTKYWDEPLKVMPQRFLPENVKKRDPNAFIPFSLGAMDCLGRVYATALIKILIVWILRYVKLEADGRVDDLKLYYRQAYFIEYIMSWPLYVVFGFGSIFWLVWRYKNRRLIRMADKLPGPRTLPFVGNALLFMCKPDEFINITKDLILKYGEIFRVWLGPDLNIIVSNPDDLKFLLSNMKSSVKGPQYKYMANYLGGGILSGSGPTWRKHRKIAAPNYGKPAIENYNDLFNKEVDILLETFRGLSKGKMFDIYEYVVKSTSYTVCQALMGLSREQTLSLPHLYELIERSPRLYDLVFDRMTKWYLQIEPIYRLTGYYQEQKHFINIMTDFGQKILEYRKEKLKTIELESKVDLMNIKEDAVSNTELSVIDRLILSQELSDEELIQETFTIFTSSQEATAKIASFTLLMMAYHPKCQKKLVSEIDRVLGDEDRWVTDEDLKRMPYLEMVFKEVVRLYPIGAMLQRTIQEDISISTGTLPAGSSLVAPIYHLHRHPRFWENPEAFDPERFNPENTKLRPPSCYIPFSAGPMDCLGRYFGTKLVKILCIRVLREFEIKSLETYNDLTLYIAISAKPLNGFNAMLLHRRRNIEVETSVSE</sequence>